<evidence type="ECO:0000313" key="1">
    <source>
        <dbReference type="EMBL" id="KAJ8985525.1"/>
    </source>
</evidence>
<gene>
    <name evidence="1" type="ORF">NQ317_019908</name>
</gene>
<reference evidence="1" key="1">
    <citation type="journal article" date="2023" name="Insect Mol. Biol.">
        <title>Genome sequencing provides insights into the evolution of gene families encoding plant cell wall-degrading enzymes in longhorned beetles.</title>
        <authorList>
            <person name="Shin N.R."/>
            <person name="Okamura Y."/>
            <person name="Kirsch R."/>
            <person name="Pauchet Y."/>
        </authorList>
    </citation>
    <scope>NUCLEOTIDE SEQUENCE</scope>
    <source>
        <strain evidence="1">MMC_N1</strain>
    </source>
</reference>
<sequence length="182" mass="20799">MGYTFVAEPLLHYTPSCPGRYKCTESIYVLHIPVLYTEHFVKRVRWAYIDRSYVLNNCHHFPQIAKRVTAYPLQQFFQAGRCVAAGHAVGSEAATGATKPPAGSKTDAICNLVDEIGVVVLKDRIKYANFAAYMIVDEMHEEHPELLKDQYWDDVVPKDLPYTVASEHYRKEGQRVRQNHAK</sequence>
<proteinExistence type="predicted"/>
<organism evidence="1 2">
    <name type="scientific">Molorchus minor</name>
    <dbReference type="NCBI Taxonomy" id="1323400"/>
    <lineage>
        <taxon>Eukaryota</taxon>
        <taxon>Metazoa</taxon>
        <taxon>Ecdysozoa</taxon>
        <taxon>Arthropoda</taxon>
        <taxon>Hexapoda</taxon>
        <taxon>Insecta</taxon>
        <taxon>Pterygota</taxon>
        <taxon>Neoptera</taxon>
        <taxon>Endopterygota</taxon>
        <taxon>Coleoptera</taxon>
        <taxon>Polyphaga</taxon>
        <taxon>Cucujiformia</taxon>
        <taxon>Chrysomeloidea</taxon>
        <taxon>Cerambycidae</taxon>
        <taxon>Lamiinae</taxon>
        <taxon>Monochamini</taxon>
        <taxon>Molorchus</taxon>
    </lineage>
</organism>
<evidence type="ECO:0000313" key="2">
    <source>
        <dbReference type="Proteomes" id="UP001162164"/>
    </source>
</evidence>
<name>A0ABQ9K4J9_9CUCU</name>
<dbReference type="Proteomes" id="UP001162164">
    <property type="component" value="Unassembled WGS sequence"/>
</dbReference>
<accession>A0ABQ9K4J9</accession>
<keyword evidence="2" id="KW-1185">Reference proteome</keyword>
<dbReference type="EMBL" id="JAPWTJ010000012">
    <property type="protein sequence ID" value="KAJ8985525.1"/>
    <property type="molecule type" value="Genomic_DNA"/>
</dbReference>
<comment type="caution">
    <text evidence="1">The sequence shown here is derived from an EMBL/GenBank/DDBJ whole genome shotgun (WGS) entry which is preliminary data.</text>
</comment>
<protein>
    <submittedName>
        <fullName evidence="1">Uncharacterized protein</fullName>
    </submittedName>
</protein>